<name>A0A5D8Q8S7_9THEO</name>
<evidence type="ECO:0000256" key="2">
    <source>
        <dbReference type="ARBA" id="ARBA00022448"/>
    </source>
</evidence>
<dbReference type="InterPro" id="IPR000914">
    <property type="entry name" value="SBP_5_dom"/>
</dbReference>
<accession>A0A5D8Q8S7</accession>
<comment type="caution">
    <text evidence="7">The sequence shown here is derived from an EMBL/GenBank/DDBJ whole genome shotgun (WGS) entry which is preliminary data.</text>
</comment>
<gene>
    <name evidence="7" type="ORF">FWJ32_11355</name>
</gene>
<dbReference type="EMBL" id="VTPS01000020">
    <property type="protein sequence ID" value="TZE80980.1"/>
    <property type="molecule type" value="Genomic_DNA"/>
</dbReference>
<dbReference type="InterPro" id="IPR039424">
    <property type="entry name" value="SBP_5"/>
</dbReference>
<evidence type="ECO:0000313" key="8">
    <source>
        <dbReference type="Proteomes" id="UP000322976"/>
    </source>
</evidence>
<dbReference type="SUPFAM" id="SSF53850">
    <property type="entry name" value="Periplasmic binding protein-like II"/>
    <property type="match status" value="1"/>
</dbReference>
<keyword evidence="8" id="KW-1185">Reference proteome</keyword>
<dbReference type="GO" id="GO:0042597">
    <property type="term" value="C:periplasmic space"/>
    <property type="evidence" value="ECO:0007669"/>
    <property type="project" value="UniProtKB-ARBA"/>
</dbReference>
<sequence>MKKSLLIMLILVLTLSFTMTACSSGSQTNNQQAQTGETEKAQEVPQEVTYISMTDAVGLSPILTNDSASSNIIREIYETLFMRDPKTGEIKPLLAESYENPDDNTWIIKLKQNIKFQDGTPFTSEAVKYTFEKIMDPKTASPRASLLKSVSSIETPDDYTVVIHTKKPYGIMLTALAHDNLSIVNPKADQNGDINKNPVGAGTGPYKFVEWVPGDHITLEKNPDYWQGAPKLDKVTFKVVPEMATAVSMLETGEADFLVGVPPEQLDRLKNNPDIDVIEMQGNPTRYLGFNFEKKPFDNLKVRQAISYAINRDAYIATLNGLGYKSRGIIGPKLFGYNEEIEQHGYDYDPEKAKQLLAEAGYPNGFKTTLTVGNTDVYMKMAPFIQAQLKEIGIDVELNVMDWASFLSYCKAGNQELYLNGWMNVTGDGEELLYPQFHSSNIGASNYSRYNKPDMDAMIMKTRVTVDQNQRYNYIREANIALTDDVAWIPMFNDVVTLAHRKNVKGITFESNGEFRLNDAYKE</sequence>
<dbReference type="PIRSF" id="PIRSF002741">
    <property type="entry name" value="MppA"/>
    <property type="match status" value="1"/>
</dbReference>
<dbReference type="Gene3D" id="3.40.190.10">
    <property type="entry name" value="Periplasmic binding protein-like II"/>
    <property type="match status" value="1"/>
</dbReference>
<dbReference type="PROSITE" id="PS51257">
    <property type="entry name" value="PROKAR_LIPOPROTEIN"/>
    <property type="match status" value="1"/>
</dbReference>
<feature type="signal peptide" evidence="5">
    <location>
        <begin position="1"/>
        <end position="21"/>
    </location>
</feature>
<dbReference type="GO" id="GO:0015833">
    <property type="term" value="P:peptide transport"/>
    <property type="evidence" value="ECO:0007669"/>
    <property type="project" value="TreeGrafter"/>
</dbReference>
<feature type="compositionally biased region" description="Polar residues" evidence="4">
    <location>
        <begin position="24"/>
        <end position="36"/>
    </location>
</feature>
<evidence type="ECO:0000256" key="5">
    <source>
        <dbReference type="SAM" id="SignalP"/>
    </source>
</evidence>
<dbReference type="InterPro" id="IPR030678">
    <property type="entry name" value="Peptide/Ni-bd"/>
</dbReference>
<dbReference type="Pfam" id="PF00496">
    <property type="entry name" value="SBP_bac_5"/>
    <property type="match status" value="1"/>
</dbReference>
<dbReference type="AlphaFoldDB" id="A0A5D8Q8S7"/>
<feature type="region of interest" description="Disordered" evidence="4">
    <location>
        <begin position="24"/>
        <end position="43"/>
    </location>
</feature>
<evidence type="ECO:0000313" key="7">
    <source>
        <dbReference type="EMBL" id="TZE80980.1"/>
    </source>
</evidence>
<proteinExistence type="inferred from homology"/>
<feature type="chain" id="PRO_5038590778" evidence="5">
    <location>
        <begin position="22"/>
        <end position="523"/>
    </location>
</feature>
<dbReference type="PANTHER" id="PTHR30290:SF9">
    <property type="entry name" value="OLIGOPEPTIDE-BINDING PROTEIN APPA"/>
    <property type="match status" value="1"/>
</dbReference>
<dbReference type="CDD" id="cd08499">
    <property type="entry name" value="PBP2_Ylib_like"/>
    <property type="match status" value="1"/>
</dbReference>
<comment type="similarity">
    <text evidence="1">Belongs to the bacterial solute-binding protein 5 family.</text>
</comment>
<dbReference type="Gene3D" id="3.90.76.10">
    <property type="entry name" value="Dipeptide-binding Protein, Domain 1"/>
    <property type="match status" value="1"/>
</dbReference>
<dbReference type="Proteomes" id="UP000322976">
    <property type="component" value="Unassembled WGS sequence"/>
</dbReference>
<evidence type="ECO:0000259" key="6">
    <source>
        <dbReference type="Pfam" id="PF00496"/>
    </source>
</evidence>
<dbReference type="Gene3D" id="3.10.105.10">
    <property type="entry name" value="Dipeptide-binding Protein, Domain 3"/>
    <property type="match status" value="1"/>
</dbReference>
<keyword evidence="3 5" id="KW-0732">Signal</keyword>
<evidence type="ECO:0000256" key="3">
    <source>
        <dbReference type="ARBA" id="ARBA00022729"/>
    </source>
</evidence>
<protein>
    <submittedName>
        <fullName evidence="7">Glutathione ABC transporter substrate-binding protein</fullName>
    </submittedName>
</protein>
<feature type="domain" description="Solute-binding protein family 5" evidence="6">
    <location>
        <begin position="89"/>
        <end position="443"/>
    </location>
</feature>
<dbReference type="GO" id="GO:0043190">
    <property type="term" value="C:ATP-binding cassette (ABC) transporter complex"/>
    <property type="evidence" value="ECO:0007669"/>
    <property type="project" value="InterPro"/>
</dbReference>
<reference evidence="7 8" key="1">
    <citation type="submission" date="2019-08" db="EMBL/GenBank/DDBJ databases">
        <title>Calorimonas adulescens gen. nov., sp. nov., an anaerobic thermophilic bacterium from Sakhalin hot spring.</title>
        <authorList>
            <person name="Khomyakova M.A."/>
            <person name="Merkel A.Y."/>
            <person name="Novikov A."/>
            <person name="Bonch-Osmolovskaya E.A."/>
            <person name="Slobodkin A.I."/>
        </authorList>
    </citation>
    <scope>NUCLEOTIDE SEQUENCE [LARGE SCALE GENOMIC DNA]</scope>
    <source>
        <strain evidence="7 8">A05MB</strain>
    </source>
</reference>
<dbReference type="RefSeq" id="WP_149546069.1">
    <property type="nucleotide sequence ID" value="NZ_VTPS01000020.1"/>
</dbReference>
<organism evidence="7 8">
    <name type="scientific">Calorimonas adulescens</name>
    <dbReference type="NCBI Taxonomy" id="2606906"/>
    <lineage>
        <taxon>Bacteria</taxon>
        <taxon>Bacillati</taxon>
        <taxon>Bacillota</taxon>
        <taxon>Clostridia</taxon>
        <taxon>Thermoanaerobacterales</taxon>
        <taxon>Thermoanaerobacteraceae</taxon>
        <taxon>Calorimonas</taxon>
    </lineage>
</organism>
<dbReference type="PANTHER" id="PTHR30290">
    <property type="entry name" value="PERIPLASMIC BINDING COMPONENT OF ABC TRANSPORTER"/>
    <property type="match status" value="1"/>
</dbReference>
<evidence type="ECO:0000256" key="1">
    <source>
        <dbReference type="ARBA" id="ARBA00005695"/>
    </source>
</evidence>
<dbReference type="GO" id="GO:1904680">
    <property type="term" value="F:peptide transmembrane transporter activity"/>
    <property type="evidence" value="ECO:0007669"/>
    <property type="project" value="TreeGrafter"/>
</dbReference>
<keyword evidence="2" id="KW-0813">Transport</keyword>
<evidence type="ECO:0000256" key="4">
    <source>
        <dbReference type="SAM" id="MobiDB-lite"/>
    </source>
</evidence>